<comment type="caution">
    <text evidence="2">The sequence shown here is derived from an EMBL/GenBank/DDBJ whole genome shotgun (WGS) entry which is preliminary data.</text>
</comment>
<reference evidence="2 3" key="1">
    <citation type="submission" date="2019-12" db="EMBL/GenBank/DDBJ databases">
        <authorList>
            <person name="Floudas D."/>
            <person name="Bentzer J."/>
            <person name="Ahren D."/>
            <person name="Johansson T."/>
            <person name="Persson P."/>
            <person name="Tunlid A."/>
        </authorList>
    </citation>
    <scope>NUCLEOTIDE SEQUENCE [LARGE SCALE GENOMIC DNA]</scope>
    <source>
        <strain evidence="2 3">CBS 102.39</strain>
    </source>
</reference>
<dbReference type="Proteomes" id="UP000521872">
    <property type="component" value="Unassembled WGS sequence"/>
</dbReference>
<protein>
    <recommendedName>
        <fullName evidence="4">WW domain-containing protein</fullName>
    </recommendedName>
</protein>
<evidence type="ECO:0008006" key="4">
    <source>
        <dbReference type="Google" id="ProtNLM"/>
    </source>
</evidence>
<evidence type="ECO:0000313" key="3">
    <source>
        <dbReference type="Proteomes" id="UP000521872"/>
    </source>
</evidence>
<feature type="compositionally biased region" description="Polar residues" evidence="1">
    <location>
        <begin position="259"/>
        <end position="279"/>
    </location>
</feature>
<evidence type="ECO:0000313" key="2">
    <source>
        <dbReference type="EMBL" id="KAF4623216.1"/>
    </source>
</evidence>
<proteinExistence type="predicted"/>
<feature type="compositionally biased region" description="Polar residues" evidence="1">
    <location>
        <begin position="148"/>
        <end position="158"/>
    </location>
</feature>
<feature type="region of interest" description="Disordered" evidence="1">
    <location>
        <begin position="329"/>
        <end position="350"/>
    </location>
</feature>
<dbReference type="AlphaFoldDB" id="A0A8H4VUK5"/>
<sequence length="364" mass="39113">MSQSLRNPDSRPLPEGWAEHFDSARHIWYYVDLNVEPPRVTFAHPCDLDGQYPSSAPARVKEHPSINRNIQKPTGPRKNSSVSVNAIIRETQRARRATVAQQMYASSMTSSSSSTASTSGSISRRSSIRASESPVEGAGCAPKGAAVSSKNVSPTSPTGMHLDTHDPRNFFDCTRLAPGSRRMTVNGSHSSTPSFQNQHRSSSNGAVYSLYPSSVNPSPSPLQPPKDLPDGQRSAQPTPSARTPIITFSGNFSPPAMMISSSPTPDRSTANSTSPTNLDILQPKPIRPMKGISLNLQVQVAAGIADTPSYTDNAKSAGRNPLLKNFRFSTGKMSSKGKGRSHSREADEVASRMDNSLVLIDAPM</sequence>
<feature type="compositionally biased region" description="Polar residues" evidence="1">
    <location>
        <begin position="66"/>
        <end position="84"/>
    </location>
</feature>
<feature type="compositionally biased region" description="Polar residues" evidence="1">
    <location>
        <begin position="233"/>
        <end position="252"/>
    </location>
</feature>
<gene>
    <name evidence="2" type="ORF">D9613_002004</name>
</gene>
<dbReference type="EMBL" id="JAACJL010000001">
    <property type="protein sequence ID" value="KAF4623216.1"/>
    <property type="molecule type" value="Genomic_DNA"/>
</dbReference>
<accession>A0A8H4VUK5</accession>
<feature type="region of interest" description="Disordered" evidence="1">
    <location>
        <begin position="53"/>
        <end position="283"/>
    </location>
</feature>
<evidence type="ECO:0000256" key="1">
    <source>
        <dbReference type="SAM" id="MobiDB-lite"/>
    </source>
</evidence>
<name>A0A8H4VUK5_9AGAR</name>
<feature type="compositionally biased region" description="Polar residues" evidence="1">
    <location>
        <begin position="183"/>
        <end position="217"/>
    </location>
</feature>
<keyword evidence="3" id="KW-1185">Reference proteome</keyword>
<organism evidence="2 3">
    <name type="scientific">Agrocybe pediades</name>
    <dbReference type="NCBI Taxonomy" id="84607"/>
    <lineage>
        <taxon>Eukaryota</taxon>
        <taxon>Fungi</taxon>
        <taxon>Dikarya</taxon>
        <taxon>Basidiomycota</taxon>
        <taxon>Agaricomycotina</taxon>
        <taxon>Agaricomycetes</taxon>
        <taxon>Agaricomycetidae</taxon>
        <taxon>Agaricales</taxon>
        <taxon>Agaricineae</taxon>
        <taxon>Strophariaceae</taxon>
        <taxon>Agrocybe</taxon>
    </lineage>
</organism>
<feature type="compositionally biased region" description="Low complexity" evidence="1">
    <location>
        <begin position="105"/>
        <end position="133"/>
    </location>
</feature>